<organism evidence="9 10">
    <name type="scientific">Aquisphaera giovannonii</name>
    <dbReference type="NCBI Taxonomy" id="406548"/>
    <lineage>
        <taxon>Bacteria</taxon>
        <taxon>Pseudomonadati</taxon>
        <taxon>Planctomycetota</taxon>
        <taxon>Planctomycetia</taxon>
        <taxon>Isosphaerales</taxon>
        <taxon>Isosphaeraceae</taxon>
        <taxon>Aquisphaera</taxon>
    </lineage>
</organism>
<gene>
    <name evidence="9" type="primary">sigW_14</name>
    <name evidence="9" type="ORF">OJF2_53550</name>
</gene>
<dbReference type="SUPFAM" id="SSF88659">
    <property type="entry name" value="Sigma3 and sigma4 domains of RNA polymerase sigma factors"/>
    <property type="match status" value="1"/>
</dbReference>
<feature type="domain" description="RNA polymerase sigma-70 region 2" evidence="7">
    <location>
        <begin position="46"/>
        <end position="113"/>
    </location>
</feature>
<feature type="region of interest" description="Disordered" evidence="6">
    <location>
        <begin position="116"/>
        <end position="137"/>
    </location>
</feature>
<comment type="similarity">
    <text evidence="1">Belongs to the sigma-70 factor family. ECF subfamily.</text>
</comment>
<dbReference type="InterPro" id="IPR013325">
    <property type="entry name" value="RNA_pol_sigma_r2"/>
</dbReference>
<keyword evidence="2" id="KW-0805">Transcription regulation</keyword>
<dbReference type="Pfam" id="PF08281">
    <property type="entry name" value="Sigma70_r4_2"/>
    <property type="match status" value="1"/>
</dbReference>
<evidence type="ECO:0000256" key="3">
    <source>
        <dbReference type="ARBA" id="ARBA00023082"/>
    </source>
</evidence>
<feature type="compositionally biased region" description="Pro residues" evidence="6">
    <location>
        <begin position="336"/>
        <end position="349"/>
    </location>
</feature>
<dbReference type="InterPro" id="IPR036388">
    <property type="entry name" value="WH-like_DNA-bd_sf"/>
</dbReference>
<dbReference type="EMBL" id="CP042997">
    <property type="protein sequence ID" value="QEH36770.1"/>
    <property type="molecule type" value="Genomic_DNA"/>
</dbReference>
<dbReference type="GO" id="GO:0006352">
    <property type="term" value="P:DNA-templated transcription initiation"/>
    <property type="evidence" value="ECO:0007669"/>
    <property type="project" value="InterPro"/>
</dbReference>
<dbReference type="Proteomes" id="UP000324233">
    <property type="component" value="Chromosome"/>
</dbReference>
<dbReference type="PANTHER" id="PTHR43133">
    <property type="entry name" value="RNA POLYMERASE ECF-TYPE SIGMA FACTO"/>
    <property type="match status" value="1"/>
</dbReference>
<keyword evidence="5" id="KW-0175">Coiled coil</keyword>
<name>A0A5B9WA80_9BACT</name>
<proteinExistence type="inferred from homology"/>
<dbReference type="SUPFAM" id="SSF88946">
    <property type="entry name" value="Sigma2 domain of RNA polymerase sigma factors"/>
    <property type="match status" value="1"/>
</dbReference>
<dbReference type="Gene3D" id="1.10.10.10">
    <property type="entry name" value="Winged helix-like DNA-binding domain superfamily/Winged helix DNA-binding domain"/>
    <property type="match status" value="1"/>
</dbReference>
<evidence type="ECO:0000259" key="7">
    <source>
        <dbReference type="Pfam" id="PF04542"/>
    </source>
</evidence>
<dbReference type="GO" id="GO:0003677">
    <property type="term" value="F:DNA binding"/>
    <property type="evidence" value="ECO:0007669"/>
    <property type="project" value="InterPro"/>
</dbReference>
<evidence type="ECO:0000256" key="6">
    <source>
        <dbReference type="SAM" id="MobiDB-lite"/>
    </source>
</evidence>
<dbReference type="PANTHER" id="PTHR43133:SF51">
    <property type="entry name" value="RNA POLYMERASE SIGMA FACTOR"/>
    <property type="match status" value="1"/>
</dbReference>
<protein>
    <submittedName>
        <fullName evidence="9">ECF RNA polymerase sigma factor SigW</fullName>
    </submittedName>
</protein>
<keyword evidence="4" id="KW-0804">Transcription</keyword>
<dbReference type="AlphaFoldDB" id="A0A5B9WA80"/>
<evidence type="ECO:0000313" key="10">
    <source>
        <dbReference type="Proteomes" id="UP000324233"/>
    </source>
</evidence>
<feature type="region of interest" description="Disordered" evidence="6">
    <location>
        <begin position="438"/>
        <end position="510"/>
    </location>
</feature>
<evidence type="ECO:0000256" key="4">
    <source>
        <dbReference type="ARBA" id="ARBA00023163"/>
    </source>
</evidence>
<reference evidence="9 10" key="1">
    <citation type="submission" date="2019-08" db="EMBL/GenBank/DDBJ databases">
        <title>Deep-cultivation of Planctomycetes and their phenomic and genomic characterization uncovers novel biology.</title>
        <authorList>
            <person name="Wiegand S."/>
            <person name="Jogler M."/>
            <person name="Boedeker C."/>
            <person name="Pinto D."/>
            <person name="Vollmers J."/>
            <person name="Rivas-Marin E."/>
            <person name="Kohn T."/>
            <person name="Peeters S.H."/>
            <person name="Heuer A."/>
            <person name="Rast P."/>
            <person name="Oberbeckmann S."/>
            <person name="Bunk B."/>
            <person name="Jeske O."/>
            <person name="Meyerdierks A."/>
            <person name="Storesund J.E."/>
            <person name="Kallscheuer N."/>
            <person name="Luecker S."/>
            <person name="Lage O.M."/>
            <person name="Pohl T."/>
            <person name="Merkel B.J."/>
            <person name="Hornburger P."/>
            <person name="Mueller R.-W."/>
            <person name="Bruemmer F."/>
            <person name="Labrenz M."/>
            <person name="Spormann A.M."/>
            <person name="Op den Camp H."/>
            <person name="Overmann J."/>
            <person name="Amann R."/>
            <person name="Jetten M.S.M."/>
            <person name="Mascher T."/>
            <person name="Medema M.H."/>
            <person name="Devos D.P."/>
            <person name="Kaster A.-K."/>
            <person name="Ovreas L."/>
            <person name="Rohde M."/>
            <person name="Galperin M.Y."/>
            <person name="Jogler C."/>
        </authorList>
    </citation>
    <scope>NUCLEOTIDE SEQUENCE [LARGE SCALE GENOMIC DNA]</scope>
    <source>
        <strain evidence="9 10">OJF2</strain>
    </source>
</reference>
<keyword evidence="10" id="KW-1185">Reference proteome</keyword>
<dbReference type="KEGG" id="agv:OJF2_53550"/>
<dbReference type="InterPro" id="IPR013249">
    <property type="entry name" value="RNA_pol_sigma70_r4_t2"/>
</dbReference>
<evidence type="ECO:0000256" key="1">
    <source>
        <dbReference type="ARBA" id="ARBA00010641"/>
    </source>
</evidence>
<dbReference type="CDD" id="cd06171">
    <property type="entry name" value="Sigma70_r4"/>
    <property type="match status" value="1"/>
</dbReference>
<dbReference type="InterPro" id="IPR014284">
    <property type="entry name" value="RNA_pol_sigma-70_dom"/>
</dbReference>
<sequence>MASAERSELLTQIERLYQGGTSAYESDGQLLDRYLSRGDESAFESIVERHGPLVLSLCRRFLRDRGEVEDAFQATFLVLARKASSIRNRPALSSWLYGVAYKVATRARGEALRRREREATGLDFDPEAPAPASAGPDEIAPAIDQELSRLPEKFRAPIVLCYLKEQTHDQAAAELRWPVGTVRSRLARGRALLRDRLARRGCSPVAGLIGAPAVRSVGRFLAPVPAPLVTSTVAEVARFLAGPAGAAARPLTLAAALTSASTTSGSATTLAQGVLTTMAFTPLKMVATGLTAGVLIGGLGTGAYTLRPAAAGQEKAPAAPAAPPPVQEKGARAHPDAPPVSPELPPPRPDALAPRSDPRFVVNDPGVDARLNALERKIDLLLERLGDAMSRPTPTTPSVDVPVPLSTAPALDRRVPDAPASDSLSPLVADEMPIRRGPLRKEIRSAPELAPDVEESRLPAPRPSQAPTPAGTDSPALRVIDPSPSRHDSALPIGDSRSPFQMEGGPDGDGAVALAGTRRPLDPGRGVAPTSMREIEAAIGIALTELARSSQLYRQGALSQKEFRAPAEQVQLLIGRLRGIQDELAEEAERQTIEIQKAEAELQVATAEQKAADGAATRFRRLKERGEISSGEHDKAESELSATTARVAVRQAGLSAVMLRARQVKARRDAAHEIIETAQKQLAQLVAPDGPAMPMSPASPPPSPR</sequence>
<dbReference type="InterPro" id="IPR013324">
    <property type="entry name" value="RNA_pol_sigma_r3/r4-like"/>
</dbReference>
<dbReference type="Gene3D" id="1.10.1740.10">
    <property type="match status" value="1"/>
</dbReference>
<dbReference type="NCBIfam" id="TIGR02937">
    <property type="entry name" value="sigma70-ECF"/>
    <property type="match status" value="1"/>
</dbReference>
<dbReference type="GO" id="GO:0016987">
    <property type="term" value="F:sigma factor activity"/>
    <property type="evidence" value="ECO:0007669"/>
    <property type="project" value="UniProtKB-KW"/>
</dbReference>
<dbReference type="InterPro" id="IPR039425">
    <property type="entry name" value="RNA_pol_sigma-70-like"/>
</dbReference>
<dbReference type="InterPro" id="IPR007627">
    <property type="entry name" value="RNA_pol_sigma70_r2"/>
</dbReference>
<evidence type="ECO:0000313" key="9">
    <source>
        <dbReference type="EMBL" id="QEH36770.1"/>
    </source>
</evidence>
<evidence type="ECO:0000259" key="8">
    <source>
        <dbReference type="Pfam" id="PF08281"/>
    </source>
</evidence>
<evidence type="ECO:0000256" key="5">
    <source>
        <dbReference type="SAM" id="Coils"/>
    </source>
</evidence>
<keyword evidence="3" id="KW-0731">Sigma factor</keyword>
<evidence type="ECO:0000256" key="2">
    <source>
        <dbReference type="ARBA" id="ARBA00023015"/>
    </source>
</evidence>
<feature type="coiled-coil region" evidence="5">
    <location>
        <begin position="581"/>
        <end position="615"/>
    </location>
</feature>
<dbReference type="Pfam" id="PF04542">
    <property type="entry name" value="Sigma70_r2"/>
    <property type="match status" value="1"/>
</dbReference>
<dbReference type="RefSeq" id="WP_168222054.1">
    <property type="nucleotide sequence ID" value="NZ_CP042997.1"/>
</dbReference>
<feature type="region of interest" description="Disordered" evidence="6">
    <location>
        <begin position="314"/>
        <end position="364"/>
    </location>
</feature>
<accession>A0A5B9WA80</accession>
<feature type="domain" description="RNA polymerase sigma factor 70 region 4 type 2" evidence="8">
    <location>
        <begin position="142"/>
        <end position="193"/>
    </location>
</feature>